<evidence type="ECO:0000259" key="8">
    <source>
        <dbReference type="Pfam" id="PF05872"/>
    </source>
</evidence>
<dbReference type="InterPro" id="IPR033186">
    <property type="entry name" value="HerA_C"/>
</dbReference>
<feature type="domain" description="Helicase HerA central" evidence="7">
    <location>
        <begin position="150"/>
        <end position="405"/>
    </location>
</feature>
<dbReference type="GO" id="GO:0005524">
    <property type="term" value="F:ATP binding"/>
    <property type="evidence" value="ECO:0007669"/>
    <property type="project" value="UniProtKB-KW"/>
</dbReference>
<evidence type="ECO:0000256" key="1">
    <source>
        <dbReference type="ARBA" id="ARBA00022741"/>
    </source>
</evidence>
<protein>
    <recommendedName>
        <fullName evidence="10">Helicase HerA central domain-containing protein</fullName>
    </recommendedName>
</protein>
<dbReference type="InterPro" id="IPR008571">
    <property type="entry name" value="HerA-like"/>
</dbReference>
<keyword evidence="1" id="KW-0547">Nucleotide-binding</keyword>
<organism evidence="9">
    <name type="scientific">marine sediment metagenome</name>
    <dbReference type="NCBI Taxonomy" id="412755"/>
    <lineage>
        <taxon>unclassified sequences</taxon>
        <taxon>metagenomes</taxon>
        <taxon>ecological metagenomes</taxon>
    </lineage>
</organism>
<sequence length="576" mass="64907">IEENFMTMFDYKAEESIGTVESVDTGTVVVHVENEEKLKVLQVNQLVALRSSKVGQFLIGLVVKIMRKTSSKPIEEDMPDNTSIIENVMKVTLIGTHINKVGTKQNVFKRTLETVPEINAECFVITGEKLTQFMQAISSLASENKNPLSMGKYTLDDEAEAWLDGNKFFQRHAVIVGSTGSGKSWTVARLIEQVVALPSANALIFDIHGEYKNLADKIESIEHLRIAGPSDEDVDNNVFLPYWLLTYEEMIAMMLDRSDNNAPNQARTFFDAVIKAKKSKLETEGKTEILNNFTIDSPLPYELNNVITELIDEYDEKMIPGARGEKQGPLFGKLTRFIQRLKTKQSDKRLNFLFSSNEELKKYEWFEDFGQKLMGFEKDAKGVKVIDFSEVPSDILPLIIGLVARIVFSIQQWTKKEDRHPIALFCDEAHLYISEKPASSVDESALKNFERIAKEGRKYGIGLVVITQRPADVNRTVLSQSNNFIAMRLTNAEDQSVIKRLFPDSLGDFAELLPILDIGEALIVGDASLLPSRIKVTEPTIKPQSATVDFWDEWAKKKDKNAINKAIDSLRKQTKG</sequence>
<dbReference type="Pfam" id="PF01935">
    <property type="entry name" value="DUF87"/>
    <property type="match status" value="1"/>
</dbReference>
<evidence type="ECO:0000256" key="4">
    <source>
        <dbReference type="ARBA" id="ARBA00022840"/>
    </source>
</evidence>
<evidence type="ECO:0008006" key="10">
    <source>
        <dbReference type="Google" id="ProtNLM"/>
    </source>
</evidence>
<dbReference type="InterPro" id="IPR027417">
    <property type="entry name" value="P-loop_NTPase"/>
</dbReference>
<keyword evidence="3" id="KW-0347">Helicase</keyword>
<dbReference type="PANTHER" id="PTHR42957:SF1">
    <property type="entry name" value="HELICASE MJ1565-RELATED"/>
    <property type="match status" value="1"/>
</dbReference>
<comment type="caution">
    <text evidence="9">The sequence shown here is derived from an EMBL/GenBank/DDBJ whole genome shotgun (WGS) entry which is preliminary data.</text>
</comment>
<dbReference type="Pfam" id="PF05872">
    <property type="entry name" value="HerA_C"/>
    <property type="match status" value="1"/>
</dbReference>
<dbReference type="SUPFAM" id="SSF52540">
    <property type="entry name" value="P-loop containing nucleoside triphosphate hydrolases"/>
    <property type="match status" value="1"/>
</dbReference>
<dbReference type="AlphaFoldDB" id="A0A0F9FQ61"/>
<evidence type="ECO:0000313" key="9">
    <source>
        <dbReference type="EMBL" id="KKL59395.1"/>
    </source>
</evidence>
<keyword evidence="5" id="KW-0238">DNA-binding</keyword>
<evidence type="ECO:0000256" key="3">
    <source>
        <dbReference type="ARBA" id="ARBA00022806"/>
    </source>
</evidence>
<keyword evidence="4" id="KW-0067">ATP-binding</keyword>
<evidence type="ECO:0000256" key="2">
    <source>
        <dbReference type="ARBA" id="ARBA00022801"/>
    </source>
</evidence>
<dbReference type="InterPro" id="IPR002789">
    <property type="entry name" value="HerA_central"/>
</dbReference>
<accession>A0A0F9FQ61</accession>
<evidence type="ECO:0000256" key="6">
    <source>
        <dbReference type="ARBA" id="ARBA00023235"/>
    </source>
</evidence>
<dbReference type="GO" id="GO:0003677">
    <property type="term" value="F:DNA binding"/>
    <property type="evidence" value="ECO:0007669"/>
    <property type="project" value="UniProtKB-KW"/>
</dbReference>
<feature type="non-terminal residue" evidence="9">
    <location>
        <position position="1"/>
    </location>
</feature>
<name>A0A0F9FQ61_9ZZZZ</name>
<evidence type="ECO:0000256" key="5">
    <source>
        <dbReference type="ARBA" id="ARBA00023125"/>
    </source>
</evidence>
<keyword evidence="2" id="KW-0378">Hydrolase</keyword>
<dbReference type="PANTHER" id="PTHR42957">
    <property type="entry name" value="HELICASE MJ1565-RELATED"/>
    <property type="match status" value="1"/>
</dbReference>
<dbReference type="CDD" id="cd01127">
    <property type="entry name" value="TrwB_TraG_TraD_VirD4"/>
    <property type="match status" value="1"/>
</dbReference>
<dbReference type="GO" id="GO:0004386">
    <property type="term" value="F:helicase activity"/>
    <property type="evidence" value="ECO:0007669"/>
    <property type="project" value="UniProtKB-KW"/>
</dbReference>
<dbReference type="EMBL" id="LAZR01029503">
    <property type="protein sequence ID" value="KKL59395.1"/>
    <property type="molecule type" value="Genomic_DNA"/>
</dbReference>
<reference evidence="9" key="1">
    <citation type="journal article" date="2015" name="Nature">
        <title>Complex archaea that bridge the gap between prokaryotes and eukaryotes.</title>
        <authorList>
            <person name="Spang A."/>
            <person name="Saw J.H."/>
            <person name="Jorgensen S.L."/>
            <person name="Zaremba-Niedzwiedzka K."/>
            <person name="Martijn J."/>
            <person name="Lind A.E."/>
            <person name="van Eijk R."/>
            <person name="Schleper C."/>
            <person name="Guy L."/>
            <person name="Ettema T.J."/>
        </authorList>
    </citation>
    <scope>NUCLEOTIDE SEQUENCE</scope>
</reference>
<feature type="domain" description="Helicase HerA-like C-terminal" evidence="8">
    <location>
        <begin position="418"/>
        <end position="523"/>
    </location>
</feature>
<dbReference type="Gene3D" id="3.40.50.300">
    <property type="entry name" value="P-loop containing nucleotide triphosphate hydrolases"/>
    <property type="match status" value="2"/>
</dbReference>
<dbReference type="GO" id="GO:0016787">
    <property type="term" value="F:hydrolase activity"/>
    <property type="evidence" value="ECO:0007669"/>
    <property type="project" value="UniProtKB-KW"/>
</dbReference>
<proteinExistence type="predicted"/>
<keyword evidence="6" id="KW-0413">Isomerase</keyword>
<gene>
    <name evidence="9" type="ORF">LCGC14_2215790</name>
</gene>
<evidence type="ECO:0000259" key="7">
    <source>
        <dbReference type="Pfam" id="PF01935"/>
    </source>
</evidence>